<dbReference type="OrthoDB" id="1441767at2"/>
<name>A0A1M4YVX7_9FLAO</name>
<gene>
    <name evidence="2" type="ORF">SAMN03080594_102594</name>
</gene>
<dbReference type="AlphaFoldDB" id="A0A1M4YVX7"/>
<evidence type="ECO:0000313" key="2">
    <source>
        <dbReference type="EMBL" id="SHF09858.1"/>
    </source>
</evidence>
<dbReference type="RefSeq" id="WP_072861402.1">
    <property type="nucleotide sequence ID" value="NZ_FQUX01000002.1"/>
</dbReference>
<proteinExistence type="predicted"/>
<dbReference type="Proteomes" id="UP000184406">
    <property type="component" value="Unassembled WGS sequence"/>
</dbReference>
<evidence type="ECO:0000256" key="1">
    <source>
        <dbReference type="SAM" id="Coils"/>
    </source>
</evidence>
<sequence>METTPKISRNLISRPSNSGCILKLERTNNDLCQLEKKLTSYVCEPNTYSLFIKSETLRQTLRSLKNTNAELIKALKREKDLKIELFEKTMAQIRSYLEIQKSVEEYSNMLRY</sequence>
<organism evidence="2 3">
    <name type="scientific">Arenibacter palladensis</name>
    <dbReference type="NCBI Taxonomy" id="237373"/>
    <lineage>
        <taxon>Bacteria</taxon>
        <taxon>Pseudomonadati</taxon>
        <taxon>Bacteroidota</taxon>
        <taxon>Flavobacteriia</taxon>
        <taxon>Flavobacteriales</taxon>
        <taxon>Flavobacteriaceae</taxon>
        <taxon>Arenibacter</taxon>
    </lineage>
</organism>
<reference evidence="3" key="1">
    <citation type="submission" date="2016-11" db="EMBL/GenBank/DDBJ databases">
        <authorList>
            <person name="Varghese N."/>
            <person name="Submissions S."/>
        </authorList>
    </citation>
    <scope>NUCLEOTIDE SEQUENCE [LARGE SCALE GENOMIC DNA]</scope>
    <source>
        <strain evidence="3">DSM 17539</strain>
    </source>
</reference>
<keyword evidence="1" id="KW-0175">Coiled coil</keyword>
<evidence type="ECO:0000313" key="3">
    <source>
        <dbReference type="Proteomes" id="UP000184406"/>
    </source>
</evidence>
<keyword evidence="3" id="KW-1185">Reference proteome</keyword>
<feature type="coiled-coil region" evidence="1">
    <location>
        <begin position="54"/>
        <end position="84"/>
    </location>
</feature>
<protein>
    <submittedName>
        <fullName evidence="2">Uncharacterized protein</fullName>
    </submittedName>
</protein>
<dbReference type="EMBL" id="FQUX01000002">
    <property type="protein sequence ID" value="SHF09858.1"/>
    <property type="molecule type" value="Genomic_DNA"/>
</dbReference>
<accession>A0A1M4YVX7</accession>